<sequence>MCSPSITIRPAACDDYEAAAELNRQVAPHRDLTREQFERWLGTTTVAETRRGEIVGLCHGNHSSATWQSFVVTPEPPAEWRCSYLDTLVVAHQHRDHGIGAALLERFLDAARAAGNTWVVLRPASPDFVHGVEELLAFYGAAGFVPLQHRLAHGLTRALVLGRALVEHPGHTIEPLQVTATVPGR</sequence>
<organism evidence="2 3">
    <name type="scientific">Kocuria rosea subsp. polaris</name>
    <dbReference type="NCBI Taxonomy" id="136273"/>
    <lineage>
        <taxon>Bacteria</taxon>
        <taxon>Bacillati</taxon>
        <taxon>Actinomycetota</taxon>
        <taxon>Actinomycetes</taxon>
        <taxon>Micrococcales</taxon>
        <taxon>Micrococcaceae</taxon>
        <taxon>Kocuria</taxon>
    </lineage>
</organism>
<evidence type="ECO:0000313" key="3">
    <source>
        <dbReference type="Proteomes" id="UP000053512"/>
    </source>
</evidence>
<evidence type="ECO:0000313" key="2">
    <source>
        <dbReference type="EMBL" id="KUG52932.1"/>
    </source>
</evidence>
<dbReference type="InterPro" id="IPR000182">
    <property type="entry name" value="GNAT_dom"/>
</dbReference>
<dbReference type="InterPro" id="IPR016181">
    <property type="entry name" value="Acyl_CoA_acyltransferase"/>
</dbReference>
<comment type="caution">
    <text evidence="2">The sequence shown here is derived from an EMBL/GenBank/DDBJ whole genome shotgun (WGS) entry which is preliminary data.</text>
</comment>
<dbReference type="EMBL" id="LQBK01000038">
    <property type="protein sequence ID" value="KUG52932.1"/>
    <property type="molecule type" value="Genomic_DNA"/>
</dbReference>
<dbReference type="Proteomes" id="UP000053512">
    <property type="component" value="Unassembled WGS sequence"/>
</dbReference>
<dbReference type="OrthoDB" id="3173333at2"/>
<gene>
    <name evidence="2" type="ORF">AVL61_11960</name>
</gene>
<dbReference type="GO" id="GO:0016747">
    <property type="term" value="F:acyltransferase activity, transferring groups other than amino-acyl groups"/>
    <property type="evidence" value="ECO:0007669"/>
    <property type="project" value="InterPro"/>
</dbReference>
<dbReference type="Pfam" id="PF00583">
    <property type="entry name" value="Acetyltransf_1"/>
    <property type="match status" value="1"/>
</dbReference>
<dbReference type="Gene3D" id="3.40.630.30">
    <property type="match status" value="1"/>
</dbReference>
<protein>
    <recommendedName>
        <fullName evidence="1">N-acetyltransferase domain-containing protein</fullName>
    </recommendedName>
</protein>
<proteinExistence type="predicted"/>
<name>A0A0W8I4F7_KOCRO</name>
<accession>A0A0W8I4F7</accession>
<evidence type="ECO:0000259" key="1">
    <source>
        <dbReference type="PROSITE" id="PS51186"/>
    </source>
</evidence>
<dbReference type="CDD" id="cd04301">
    <property type="entry name" value="NAT_SF"/>
    <property type="match status" value="1"/>
</dbReference>
<dbReference type="SUPFAM" id="SSF55729">
    <property type="entry name" value="Acyl-CoA N-acyltransferases (Nat)"/>
    <property type="match status" value="1"/>
</dbReference>
<reference evidence="3" key="1">
    <citation type="submission" date="2015-12" db="EMBL/GenBank/DDBJ databases">
        <authorList>
            <person name="Nair G.R."/>
            <person name="Kaur G."/>
            <person name="Mayilraj S."/>
        </authorList>
    </citation>
    <scope>NUCLEOTIDE SEQUENCE [LARGE SCALE GENOMIC DNA]</scope>
    <source>
        <strain evidence="3">CD08_4</strain>
    </source>
</reference>
<feature type="domain" description="N-acetyltransferase" evidence="1">
    <location>
        <begin position="6"/>
        <end position="166"/>
    </location>
</feature>
<dbReference type="RefSeq" id="WP_058874962.1">
    <property type="nucleotide sequence ID" value="NZ_LQBK01000038.1"/>
</dbReference>
<dbReference type="PROSITE" id="PS51186">
    <property type="entry name" value="GNAT"/>
    <property type="match status" value="1"/>
</dbReference>
<dbReference type="AlphaFoldDB" id="A0A0W8I4F7"/>